<name>A0A5A7Q5G8_STRAF</name>
<dbReference type="EMBL" id="BKCP01005849">
    <property type="protein sequence ID" value="GER40304.1"/>
    <property type="molecule type" value="Genomic_DNA"/>
</dbReference>
<dbReference type="PROSITE" id="PS50016">
    <property type="entry name" value="ZF_PHD_2"/>
    <property type="match status" value="2"/>
</dbReference>
<reference evidence="9" key="1">
    <citation type="journal article" date="2019" name="Curr. Biol.">
        <title>Genome Sequence of Striga asiatica Provides Insight into the Evolution of Plant Parasitism.</title>
        <authorList>
            <person name="Yoshida S."/>
            <person name="Kim S."/>
            <person name="Wafula E.K."/>
            <person name="Tanskanen J."/>
            <person name="Kim Y.M."/>
            <person name="Honaas L."/>
            <person name="Yang Z."/>
            <person name="Spallek T."/>
            <person name="Conn C.E."/>
            <person name="Ichihashi Y."/>
            <person name="Cheong K."/>
            <person name="Cui S."/>
            <person name="Der J.P."/>
            <person name="Gundlach H."/>
            <person name="Jiao Y."/>
            <person name="Hori C."/>
            <person name="Ishida J.K."/>
            <person name="Kasahara H."/>
            <person name="Kiba T."/>
            <person name="Kim M.S."/>
            <person name="Koo N."/>
            <person name="Laohavisit A."/>
            <person name="Lee Y.H."/>
            <person name="Lumba S."/>
            <person name="McCourt P."/>
            <person name="Mortimer J.C."/>
            <person name="Mutuku J.M."/>
            <person name="Nomura T."/>
            <person name="Sasaki-Sekimoto Y."/>
            <person name="Seto Y."/>
            <person name="Wang Y."/>
            <person name="Wakatake T."/>
            <person name="Sakakibara H."/>
            <person name="Demura T."/>
            <person name="Yamaguchi S."/>
            <person name="Yoneyama K."/>
            <person name="Manabe R.I."/>
            <person name="Nelson D.C."/>
            <person name="Schulman A.H."/>
            <person name="Timko M.P."/>
            <person name="dePamphilis C.W."/>
            <person name="Choi D."/>
            <person name="Shirasu K."/>
        </authorList>
    </citation>
    <scope>NUCLEOTIDE SEQUENCE [LARGE SCALE GENOMIC DNA]</scope>
    <source>
        <strain evidence="9">cv. UVA1</strain>
    </source>
</reference>
<dbReference type="SUPFAM" id="SSF57903">
    <property type="entry name" value="FYVE/PHD zinc finger"/>
    <property type="match status" value="3"/>
</dbReference>
<accession>A0A5A7Q5G8</accession>
<keyword evidence="9" id="KW-1185">Reference proteome</keyword>
<protein>
    <submittedName>
        <fullName evidence="8">RING/FYVE/PHD-type zinc finger family protein</fullName>
    </submittedName>
</protein>
<sequence>MVGTQKEGKGCGSEIGSRRVSMRPNVKAVKANGVAVSRETCSNESGSEGLLTYKRRKIAKVAENKKISQDSVGQPSEKSTNCSRERAQFFQHGSHPTTALTDDCSLMHQRNVILEQISQSLDTEDSLRKCIQSAYAFHPGSGSRTRVEEPGQYSEDCSKCISQPGTLNGHQKAAGSYVGVKPKGYGDESKHCPFTELCQRTLSDILMSETFAQLCSLLLENFQGLKTGNVFNFTRINSRMKENAYESSPMLFHSDIQEVWAKLQKVGSDITALAKCLSDKTLSSFHEQFPSQEPIPSTKTEQTDAHTSDGAHTCRRCRQEADDRNGLVCDSCEGMYHISCIEPPVKEIPTTNWYCADCTSKDNEESPHENCVACERLNSTISFQSGDATYKLNILHDGSITEDLDERSNGFHTKCKVCMNEIRSEEEYIICGHSECPNTFYHVKCLTGQQLVSHGQCWYCPSCLCRACLTDRDDDKIVLCDGCDHAYHIYCMVPSMDSVPKGKWFCVNCESGMARIQEAKRIYASMQRKGGLDKKLKGKEVLHKSGGVDMLLNAAKTLNYEENLTSKGVHASSEMYIVPQGKVLLPAFGYFGIDFRSFEGDFCKEVPIGNVLRVVFSCVE</sequence>
<dbReference type="OrthoDB" id="1903104at2759"/>
<keyword evidence="3" id="KW-0862">Zinc</keyword>
<dbReference type="PROSITE" id="PS50089">
    <property type="entry name" value="ZF_RING_2"/>
    <property type="match status" value="1"/>
</dbReference>
<dbReference type="PROSITE" id="PS01359">
    <property type="entry name" value="ZF_PHD_1"/>
    <property type="match status" value="1"/>
</dbReference>
<evidence type="ECO:0000313" key="9">
    <source>
        <dbReference type="Proteomes" id="UP000325081"/>
    </source>
</evidence>
<evidence type="ECO:0000259" key="7">
    <source>
        <dbReference type="PROSITE" id="PS50089"/>
    </source>
</evidence>
<dbReference type="Gene3D" id="3.30.40.10">
    <property type="entry name" value="Zinc/RING finger domain, C3HC4 (zinc finger)"/>
    <property type="match status" value="1"/>
</dbReference>
<dbReference type="InterPro" id="IPR013083">
    <property type="entry name" value="Znf_RING/FYVE/PHD"/>
</dbReference>
<feature type="domain" description="PHD-type" evidence="6">
    <location>
        <begin position="462"/>
        <end position="512"/>
    </location>
</feature>
<feature type="region of interest" description="Disordered" evidence="5">
    <location>
        <begin position="288"/>
        <end position="311"/>
    </location>
</feature>
<dbReference type="InterPro" id="IPR019786">
    <property type="entry name" value="Zinc_finger_PHD-type_CS"/>
</dbReference>
<evidence type="ECO:0000256" key="4">
    <source>
        <dbReference type="PROSITE-ProRule" id="PRU00175"/>
    </source>
</evidence>
<evidence type="ECO:0000256" key="5">
    <source>
        <dbReference type="SAM" id="MobiDB-lite"/>
    </source>
</evidence>
<evidence type="ECO:0000256" key="1">
    <source>
        <dbReference type="ARBA" id="ARBA00022723"/>
    </source>
</evidence>
<proteinExistence type="predicted"/>
<evidence type="ECO:0000313" key="8">
    <source>
        <dbReference type="EMBL" id="GER40304.1"/>
    </source>
</evidence>
<dbReference type="InterPro" id="IPR001965">
    <property type="entry name" value="Znf_PHD"/>
</dbReference>
<feature type="region of interest" description="Disordered" evidence="5">
    <location>
        <begin position="1"/>
        <end position="24"/>
    </location>
</feature>
<feature type="domain" description="RING-type" evidence="7">
    <location>
        <begin position="415"/>
        <end position="463"/>
    </location>
</feature>
<evidence type="ECO:0000256" key="3">
    <source>
        <dbReference type="ARBA" id="ARBA00022833"/>
    </source>
</evidence>
<feature type="domain" description="PHD-type" evidence="6">
    <location>
        <begin position="311"/>
        <end position="361"/>
    </location>
</feature>
<evidence type="ECO:0000259" key="6">
    <source>
        <dbReference type="PROSITE" id="PS50016"/>
    </source>
</evidence>
<comment type="caution">
    <text evidence="8">The sequence shown here is derived from an EMBL/GenBank/DDBJ whole genome shotgun (WGS) entry which is preliminary data.</text>
</comment>
<dbReference type="InterPro" id="IPR019787">
    <property type="entry name" value="Znf_PHD-finger"/>
</dbReference>
<dbReference type="InterPro" id="IPR001841">
    <property type="entry name" value="Znf_RING"/>
</dbReference>
<dbReference type="AlphaFoldDB" id="A0A5A7Q5G8"/>
<evidence type="ECO:0000256" key="2">
    <source>
        <dbReference type="ARBA" id="ARBA00022771"/>
    </source>
</evidence>
<feature type="compositionally biased region" description="Polar residues" evidence="5">
    <location>
        <begin position="288"/>
        <end position="300"/>
    </location>
</feature>
<organism evidence="8 9">
    <name type="scientific">Striga asiatica</name>
    <name type="common">Asiatic witchweed</name>
    <name type="synonym">Buchnera asiatica</name>
    <dbReference type="NCBI Taxonomy" id="4170"/>
    <lineage>
        <taxon>Eukaryota</taxon>
        <taxon>Viridiplantae</taxon>
        <taxon>Streptophyta</taxon>
        <taxon>Embryophyta</taxon>
        <taxon>Tracheophyta</taxon>
        <taxon>Spermatophyta</taxon>
        <taxon>Magnoliopsida</taxon>
        <taxon>eudicotyledons</taxon>
        <taxon>Gunneridae</taxon>
        <taxon>Pentapetalae</taxon>
        <taxon>asterids</taxon>
        <taxon>lamiids</taxon>
        <taxon>Lamiales</taxon>
        <taxon>Orobanchaceae</taxon>
        <taxon>Buchnereae</taxon>
        <taxon>Striga</taxon>
    </lineage>
</organism>
<dbReference type="PANTHER" id="PTHR47162:SF9">
    <property type="entry name" value="PHD FINGER PROTEIN EHD3-LIKE"/>
    <property type="match status" value="1"/>
</dbReference>
<dbReference type="GO" id="GO:0008270">
    <property type="term" value="F:zinc ion binding"/>
    <property type="evidence" value="ECO:0007669"/>
    <property type="project" value="UniProtKB-KW"/>
</dbReference>
<keyword evidence="1" id="KW-0479">Metal-binding</keyword>
<dbReference type="SMART" id="SM00249">
    <property type="entry name" value="PHD"/>
    <property type="match status" value="3"/>
</dbReference>
<gene>
    <name evidence="8" type="ORF">STAS_16954</name>
</gene>
<dbReference type="InterPro" id="IPR011011">
    <property type="entry name" value="Znf_FYVE_PHD"/>
</dbReference>
<dbReference type="PANTHER" id="PTHR47162">
    <property type="entry name" value="OS02G0192300 PROTEIN"/>
    <property type="match status" value="1"/>
</dbReference>
<keyword evidence="2 4" id="KW-0863">Zinc-finger</keyword>
<dbReference type="Gene3D" id="2.30.30.1150">
    <property type="match status" value="1"/>
</dbReference>
<dbReference type="Pfam" id="PF00628">
    <property type="entry name" value="PHD"/>
    <property type="match status" value="2"/>
</dbReference>
<dbReference type="Proteomes" id="UP000325081">
    <property type="component" value="Unassembled WGS sequence"/>
</dbReference>